<dbReference type="RefSeq" id="WP_162740276.1">
    <property type="nucleotide sequence ID" value="NZ_CP104964.1"/>
</dbReference>
<organism evidence="1 2">
    <name type="scientific">Devosia neptuniae</name>
    <dbReference type="NCBI Taxonomy" id="191302"/>
    <lineage>
        <taxon>Bacteria</taxon>
        <taxon>Pseudomonadati</taxon>
        <taxon>Pseudomonadota</taxon>
        <taxon>Alphaproteobacteria</taxon>
        <taxon>Hyphomicrobiales</taxon>
        <taxon>Devosiaceae</taxon>
        <taxon>Devosia</taxon>
    </lineage>
</organism>
<geneLocation type="plasmid" evidence="1 2">
    <name>p_unnamed1</name>
</geneLocation>
<sequence>MFLAFSTDAATAAESQITGFFAGQGCAIGPATRALATAEGFDSGSIDALIETARADPDSIETGGWLVMSSTLCKIRPPQVRSELRLSDPEIRSRITAIDEYEDETGCFLHADNLYEELLATRGWPPEKANTEYLRFLAENLVSGDLAFYSDDPLRTPAGLQLTSGACANVPAIGEIERSHESLIANFDELIRIDMGNVICESDDAPSWKASQLYKDIETFDSSNAWTSAELRFIAMGAGWIEGITMSDKGIPRPPLCVFK</sequence>
<protein>
    <submittedName>
        <fullName evidence="1">Uncharacterized protein</fullName>
    </submittedName>
</protein>
<accession>A0ABY6C749</accession>
<proteinExistence type="predicted"/>
<dbReference type="EMBL" id="CP104964">
    <property type="protein sequence ID" value="UXN68077.1"/>
    <property type="molecule type" value="Genomic_DNA"/>
</dbReference>
<keyword evidence="1" id="KW-0614">Plasmid</keyword>
<reference evidence="1 2" key="1">
    <citation type="submission" date="2022-09" db="EMBL/GenBank/DDBJ databases">
        <title>Interaction between co-microsymbionts with complementary sets of symbiotic genes in legume-rhizobium systems.</title>
        <authorList>
            <person name="Safronova V."/>
            <person name="Sazanova A."/>
            <person name="Afonin A."/>
            <person name="Chirak E."/>
        </authorList>
    </citation>
    <scope>NUCLEOTIDE SEQUENCE [LARGE SCALE GENOMIC DNA]</scope>
    <source>
        <strain evidence="1 2">A18/4-1</strain>
        <plasmid evidence="1 2">p_unnamed1</plasmid>
    </source>
</reference>
<keyword evidence="2" id="KW-1185">Reference proteome</keyword>
<evidence type="ECO:0000313" key="2">
    <source>
        <dbReference type="Proteomes" id="UP001061862"/>
    </source>
</evidence>
<gene>
    <name evidence="1" type="ORF">N8A98_00750</name>
</gene>
<dbReference type="Proteomes" id="UP001061862">
    <property type="component" value="Plasmid p_unnamed1"/>
</dbReference>
<name>A0ABY6C749_9HYPH</name>
<evidence type="ECO:0000313" key="1">
    <source>
        <dbReference type="EMBL" id="UXN68077.1"/>
    </source>
</evidence>